<dbReference type="Gene3D" id="3.40.190.10">
    <property type="entry name" value="Periplasmic binding protein-like II"/>
    <property type="match status" value="2"/>
</dbReference>
<evidence type="ECO:0000256" key="1">
    <source>
        <dbReference type="SAM" id="SignalP"/>
    </source>
</evidence>
<dbReference type="PANTHER" id="PTHR30632">
    <property type="entry name" value="MOLYBDATE-BINDING PERIPLASMIC PROTEIN"/>
    <property type="match status" value="1"/>
</dbReference>
<dbReference type="RefSeq" id="WP_009566763.1">
    <property type="nucleotide sequence ID" value="NZ_AP025160.1"/>
</dbReference>
<dbReference type="SUPFAM" id="SSF53850">
    <property type="entry name" value="Periplasmic binding protein-like II"/>
    <property type="match status" value="1"/>
</dbReference>
<gene>
    <name evidence="2" type="ORF">DN052_12945</name>
</gene>
<dbReference type="SMR" id="A0A2W1K1A2"/>
<protein>
    <submittedName>
        <fullName evidence="2">ABC transporter substrate-binding protein</fullName>
    </submittedName>
</protein>
<comment type="caution">
    <text evidence="2">The sequence shown here is derived from an EMBL/GenBank/DDBJ whole genome shotgun (WGS) entry which is preliminary data.</text>
</comment>
<dbReference type="GO" id="GO:0030973">
    <property type="term" value="F:molybdate ion binding"/>
    <property type="evidence" value="ECO:0007669"/>
    <property type="project" value="TreeGrafter"/>
</dbReference>
<dbReference type="EMBL" id="QKQP01000006">
    <property type="protein sequence ID" value="PZD80399.1"/>
    <property type="molecule type" value="Genomic_DNA"/>
</dbReference>
<dbReference type="GeneID" id="65279442"/>
<evidence type="ECO:0000313" key="2">
    <source>
        <dbReference type="EMBL" id="PZD80399.1"/>
    </source>
</evidence>
<name>A0A2W1K1A2_ACIFR</name>
<dbReference type="OrthoDB" id="9802127at2"/>
<dbReference type="InterPro" id="IPR050682">
    <property type="entry name" value="ModA/WtpA"/>
</dbReference>
<reference evidence="2 3" key="1">
    <citation type="submission" date="2018-06" db="EMBL/GenBank/DDBJ databases">
        <title>Draft sequence of Acidithiobacillus ferrooxidans CCM 4253.</title>
        <authorList>
            <person name="Moya-Beltran A."/>
            <person name="Castro M."/>
            <person name="Covarrubias P.C."/>
            <person name="Issotta F."/>
            <person name="Janiczek O."/>
            <person name="Mandl M."/>
            <person name="Kucera J."/>
            <person name="Quatrini R."/>
        </authorList>
    </citation>
    <scope>NUCLEOTIDE SEQUENCE [LARGE SCALE GENOMIC DNA]</scope>
    <source>
        <strain evidence="2 3">CCM 4253</strain>
    </source>
</reference>
<keyword evidence="1" id="KW-0732">Signal</keyword>
<sequence length="336" mass="36673">MKKSKTLQVATVAAVASLLFCGVAAQAADMGWNGKAEAPRYQEQVFPPWQHGENNPAIHQGLEFTVPEVDDLADFHGSIDNPQLTIFVGGNYYFAMAPLVKAFEKEYPALRGKIYYETLPPGILIKQMKQGGTITIGNMTWTVKPDVYAAGLKKVNAFIKEGLLQGPAVPYVTNDLTIMIPKGNPAHITGLQDLGKPGVRLSMPNPAWEGVARQIKMSLTKAGGPALEKMVYDTKVKNGETILTHIHHRQTPLFLMQGLADAGVTWKSEAIFQEQAGHPIANVPIPAKDNTTAIYASAVVKGAAHPKWAKDWVNFLKSPTALQIFEHYGFKPYTGK</sequence>
<feature type="chain" id="PRO_5015850537" evidence="1">
    <location>
        <begin position="28"/>
        <end position="336"/>
    </location>
</feature>
<proteinExistence type="predicted"/>
<dbReference type="Proteomes" id="UP000248886">
    <property type="component" value="Unassembled WGS sequence"/>
</dbReference>
<dbReference type="OMA" id="KAAHDQI"/>
<accession>A0A2W1K1A2</accession>
<evidence type="ECO:0000313" key="3">
    <source>
        <dbReference type="Proteomes" id="UP000248886"/>
    </source>
</evidence>
<dbReference type="AlphaFoldDB" id="A0A2W1K1A2"/>
<organism evidence="2 3">
    <name type="scientific">Acidithiobacillus ferrooxidans</name>
    <name type="common">Thiobacillus ferrooxidans</name>
    <dbReference type="NCBI Taxonomy" id="920"/>
    <lineage>
        <taxon>Bacteria</taxon>
        <taxon>Pseudomonadati</taxon>
        <taxon>Pseudomonadota</taxon>
        <taxon>Acidithiobacillia</taxon>
        <taxon>Acidithiobacillales</taxon>
        <taxon>Acidithiobacillaceae</taxon>
        <taxon>Acidithiobacillus</taxon>
    </lineage>
</organism>
<feature type="signal peptide" evidence="1">
    <location>
        <begin position="1"/>
        <end position="27"/>
    </location>
</feature>
<dbReference type="GO" id="GO:0015689">
    <property type="term" value="P:molybdate ion transport"/>
    <property type="evidence" value="ECO:0007669"/>
    <property type="project" value="TreeGrafter"/>
</dbReference>
<dbReference type="Pfam" id="PF13531">
    <property type="entry name" value="SBP_bac_11"/>
    <property type="match status" value="1"/>
</dbReference>
<dbReference type="PANTHER" id="PTHR30632:SF0">
    <property type="entry name" value="SULFATE-BINDING PROTEIN"/>
    <property type="match status" value="1"/>
</dbReference>